<feature type="signal peptide" evidence="3">
    <location>
        <begin position="1"/>
        <end position="22"/>
    </location>
</feature>
<gene>
    <name evidence="4" type="ORF">QC763_0059630</name>
</gene>
<keyword evidence="3" id="KW-0732">Signal</keyword>
<keyword evidence="2" id="KW-0472">Membrane</keyword>
<feature type="region of interest" description="Disordered" evidence="1">
    <location>
        <begin position="374"/>
        <end position="434"/>
    </location>
</feature>
<comment type="caution">
    <text evidence="4">The sequence shown here is derived from an EMBL/GenBank/DDBJ whole genome shotgun (WGS) entry which is preliminary data.</text>
</comment>
<evidence type="ECO:0000256" key="2">
    <source>
        <dbReference type="SAM" id="Phobius"/>
    </source>
</evidence>
<keyword evidence="2" id="KW-0812">Transmembrane</keyword>
<dbReference type="GeneID" id="87925910"/>
<dbReference type="EMBL" id="JAFFHB010000004">
    <property type="protein sequence ID" value="KAK4667661.1"/>
    <property type="molecule type" value="Genomic_DNA"/>
</dbReference>
<name>A0ABR0HIF2_9PEZI</name>
<feature type="region of interest" description="Disordered" evidence="1">
    <location>
        <begin position="454"/>
        <end position="483"/>
    </location>
</feature>
<accession>A0ABR0HIF2</accession>
<evidence type="ECO:0000313" key="4">
    <source>
        <dbReference type="EMBL" id="KAK4667661.1"/>
    </source>
</evidence>
<evidence type="ECO:0008006" key="6">
    <source>
        <dbReference type="Google" id="ProtNLM"/>
    </source>
</evidence>
<reference evidence="4 5" key="1">
    <citation type="journal article" date="2023" name="bioRxiv">
        <title>High-quality genome assemblies of four members of thePodospora anserinaspecies complex.</title>
        <authorList>
            <person name="Ament-Velasquez S.L."/>
            <person name="Vogan A.A."/>
            <person name="Wallerman O."/>
            <person name="Hartmann F."/>
            <person name="Gautier V."/>
            <person name="Silar P."/>
            <person name="Giraud T."/>
            <person name="Johannesson H."/>
        </authorList>
    </citation>
    <scope>NUCLEOTIDE SEQUENCE [LARGE SCALE GENOMIC DNA]</scope>
    <source>
        <strain evidence="4 5">CBS 411.78</strain>
    </source>
</reference>
<feature type="compositionally biased region" description="Gly residues" evidence="1">
    <location>
        <begin position="377"/>
        <end position="388"/>
    </location>
</feature>
<feature type="compositionally biased region" description="Polar residues" evidence="1">
    <location>
        <begin position="412"/>
        <end position="428"/>
    </location>
</feature>
<evidence type="ECO:0000256" key="1">
    <source>
        <dbReference type="SAM" id="MobiDB-lite"/>
    </source>
</evidence>
<evidence type="ECO:0000313" key="5">
    <source>
        <dbReference type="Proteomes" id="UP001326199"/>
    </source>
</evidence>
<protein>
    <recommendedName>
        <fullName evidence="6">Autophagy-related protein 27</fullName>
    </recommendedName>
</protein>
<evidence type="ECO:0000256" key="3">
    <source>
        <dbReference type="SAM" id="SignalP"/>
    </source>
</evidence>
<keyword evidence="5" id="KW-1185">Reference proteome</keyword>
<sequence length="483" mass="53346">MARIHLLARLAVTASMSQIAAASFWTATEIFGLYPRPAPEDCDPRGTTGRWSCTGTTTIYLPVTHTTPLPGVTPDATTTTSHVGWDLEVVKYYYPVGAFPTTDLYTSPKQLDPERGRYNYDWFVDVTFTAPTSCPTPFEHTSKIDIEWSASVPRPLSAILSSKASIETEVVAYTRTVRDSTDRREETSHFTYTTLHVKATDLPPARRPEADMDRWRSTNDVYMRYLRDCYLPGMEDPRPTPKANAKDTCPHRIADRCSKIPEWAAVLIGGVAGLFVLGFVENFMCFRKLMQGRWCLRCGTVSWWLFAPLLMIFVTKYELNRNADEQEQLEKQWKEMPFWLKIKLWLQWGFRLKYPERWVGPKKPVGVGESIEMGISGANGGGGSGATGGTPPRAPAARQDDTPLPVYPGPPSSSVTDVHSMHSRTTSPIRGPVLGNPNAVLGSVLGSDSVVIGPAMSTGQQTPASPRRQDTDEGPAGGGIRAV</sequence>
<dbReference type="Proteomes" id="UP001326199">
    <property type="component" value="Unassembled WGS sequence"/>
</dbReference>
<dbReference type="RefSeq" id="XP_062767627.1">
    <property type="nucleotide sequence ID" value="XM_062905838.1"/>
</dbReference>
<keyword evidence="2" id="KW-1133">Transmembrane helix</keyword>
<feature type="transmembrane region" description="Helical" evidence="2">
    <location>
        <begin position="294"/>
        <end position="314"/>
    </location>
</feature>
<proteinExistence type="predicted"/>
<feature type="chain" id="PRO_5045318223" description="Autophagy-related protein 27" evidence="3">
    <location>
        <begin position="23"/>
        <end position="483"/>
    </location>
</feature>
<organism evidence="4 5">
    <name type="scientific">Podospora pseudopauciseta</name>
    <dbReference type="NCBI Taxonomy" id="2093780"/>
    <lineage>
        <taxon>Eukaryota</taxon>
        <taxon>Fungi</taxon>
        <taxon>Dikarya</taxon>
        <taxon>Ascomycota</taxon>
        <taxon>Pezizomycotina</taxon>
        <taxon>Sordariomycetes</taxon>
        <taxon>Sordariomycetidae</taxon>
        <taxon>Sordariales</taxon>
        <taxon>Podosporaceae</taxon>
        <taxon>Podospora</taxon>
    </lineage>
</organism>
<feature type="transmembrane region" description="Helical" evidence="2">
    <location>
        <begin position="263"/>
        <end position="282"/>
    </location>
</feature>